<evidence type="ECO:0000313" key="3">
    <source>
        <dbReference type="EMBL" id="MDK7187886.1"/>
    </source>
</evidence>
<organism evidence="3 4">
    <name type="scientific">Facklamia hominis</name>
    <dbReference type="NCBI Taxonomy" id="178214"/>
    <lineage>
        <taxon>Bacteria</taxon>
        <taxon>Bacillati</taxon>
        <taxon>Bacillota</taxon>
        <taxon>Bacilli</taxon>
        <taxon>Lactobacillales</taxon>
        <taxon>Aerococcaceae</taxon>
        <taxon>Facklamia</taxon>
    </lineage>
</organism>
<accession>A0AAJ1Q7C5</accession>
<reference evidence="3" key="1">
    <citation type="submission" date="2023-05" db="EMBL/GenBank/DDBJ databases">
        <title>Cataloging the Phylogenetic Diversity of Human Bladder Bacteria.</title>
        <authorList>
            <person name="Du J."/>
        </authorList>
    </citation>
    <scope>NUCLEOTIDE SEQUENCE</scope>
    <source>
        <strain evidence="3">UMB1231</strain>
    </source>
</reference>
<dbReference type="Pfam" id="PF06207">
    <property type="entry name" value="DUF1002"/>
    <property type="match status" value="1"/>
</dbReference>
<feature type="signal peptide" evidence="2">
    <location>
        <begin position="1"/>
        <end position="22"/>
    </location>
</feature>
<proteinExistence type="predicted"/>
<feature type="compositionally biased region" description="Polar residues" evidence="1">
    <location>
        <begin position="518"/>
        <end position="555"/>
    </location>
</feature>
<evidence type="ECO:0000313" key="4">
    <source>
        <dbReference type="Proteomes" id="UP001229251"/>
    </source>
</evidence>
<dbReference type="AlphaFoldDB" id="A0AAJ1Q7C5"/>
<name>A0AAJ1Q7C5_9LACT</name>
<protein>
    <submittedName>
        <fullName evidence="3">DUF1002 domain-containing protein</fullName>
    </submittedName>
</protein>
<evidence type="ECO:0000256" key="1">
    <source>
        <dbReference type="SAM" id="MobiDB-lite"/>
    </source>
</evidence>
<dbReference type="PROSITE" id="PS00430">
    <property type="entry name" value="TONB_DEPENDENT_REC_1"/>
    <property type="match status" value="1"/>
</dbReference>
<feature type="compositionally biased region" description="Low complexity" evidence="1">
    <location>
        <begin position="506"/>
        <end position="517"/>
    </location>
</feature>
<dbReference type="RefSeq" id="WP_070609853.1">
    <property type="nucleotide sequence ID" value="NZ_JASOOE010000017.1"/>
</dbReference>
<dbReference type="InterPro" id="IPR010916">
    <property type="entry name" value="TonB_box_CS"/>
</dbReference>
<dbReference type="InterPro" id="IPR009343">
    <property type="entry name" value="DUF1002"/>
</dbReference>
<feature type="chain" id="PRO_5042603888" evidence="2">
    <location>
        <begin position="23"/>
        <end position="555"/>
    </location>
</feature>
<dbReference type="Proteomes" id="UP001229251">
    <property type="component" value="Unassembled WGS sequence"/>
</dbReference>
<feature type="region of interest" description="Disordered" evidence="1">
    <location>
        <begin position="492"/>
        <end position="555"/>
    </location>
</feature>
<evidence type="ECO:0000256" key="2">
    <source>
        <dbReference type="SAM" id="SignalP"/>
    </source>
</evidence>
<comment type="caution">
    <text evidence="3">The sequence shown here is derived from an EMBL/GenBank/DDBJ whole genome shotgun (WGS) entry which is preliminary data.</text>
</comment>
<sequence>MKKSKILFAALAALTVSPNVMPLVLNSNQVLHAVEQGQSQSLMALGASLNQQQMQDTIQLLGASQVAANNTITVDGNMINKYLQIGADSSVDVYSSVYVEAQAPGSGVQVQIVTPQNITLVSNTTYQNAAITAGAKDALVRVASTIPVTGEGALTGLYALLEKQGVKVNQNDVKVAQTEITIVDKIKQDTGLTDDQVNKIMAEIKKAVAKKVQAGETVDGQAIVKAVLESMNLQVSDDAFKILVQFANDFAKTQAAANKETENQIDQSINDPDWASVLANAKATMSVEDIKSIGKPDFSDTQKYHAILPAMYDKFFEYVAEGKRIDDLYSHTFILEAMDSNLPVETKAALDQLRELMYQYTAAIFEADVKDEWMNKLQAIDSIRKDNPALAEIIQETAIKTGYAPEAYTYENFQQVDNLISFDVADSTPDKNTVLAHFQYDVSNGELFIMDVTSGEYVPLSQFDLGALYNVQVDNNYAPKVIVPADFKLANATESDESSQEESSQEAESAASDESQAGSNEGQMSEESAVENSLDQPTANQTPEEAGNTNNEVSE</sequence>
<dbReference type="EMBL" id="JASOOE010000017">
    <property type="protein sequence ID" value="MDK7187886.1"/>
    <property type="molecule type" value="Genomic_DNA"/>
</dbReference>
<keyword evidence="2" id="KW-0732">Signal</keyword>
<feature type="compositionally biased region" description="Acidic residues" evidence="1">
    <location>
        <begin position="494"/>
        <end position="505"/>
    </location>
</feature>
<gene>
    <name evidence="3" type="ORF">QP433_07820</name>
</gene>